<evidence type="ECO:0000313" key="3">
    <source>
        <dbReference type="Proteomes" id="UP000294003"/>
    </source>
</evidence>
<feature type="compositionally biased region" description="Acidic residues" evidence="1">
    <location>
        <begin position="176"/>
        <end position="188"/>
    </location>
</feature>
<dbReference type="EMBL" id="QJNS01000030">
    <property type="protein sequence ID" value="RYO92208.1"/>
    <property type="molecule type" value="Genomic_DNA"/>
</dbReference>
<feature type="region of interest" description="Disordered" evidence="1">
    <location>
        <begin position="160"/>
        <end position="212"/>
    </location>
</feature>
<comment type="caution">
    <text evidence="2">The sequence shown here is derived from an EMBL/GenBank/DDBJ whole genome shotgun (WGS) entry which is preliminary data.</text>
</comment>
<feature type="compositionally biased region" description="Polar residues" evidence="1">
    <location>
        <begin position="162"/>
        <end position="171"/>
    </location>
</feature>
<feature type="compositionally biased region" description="Basic and acidic residues" evidence="1">
    <location>
        <begin position="189"/>
        <end position="198"/>
    </location>
</feature>
<dbReference type="Proteomes" id="UP000294003">
    <property type="component" value="Unassembled WGS sequence"/>
</dbReference>
<accession>A0ABY0HJT4</accession>
<name>A0ABY0HJT4_9PEZI</name>
<evidence type="ECO:0000313" key="2">
    <source>
        <dbReference type="EMBL" id="RYO92208.1"/>
    </source>
</evidence>
<sequence>MAAMPHPAPLSRRVVLGRCGNGSGACRLEADPVSAAEDEWKIAALAAGVGRVTDRCEHTAWNTNRVMLCWLRSTHPRACYPKPFELVRSPASRIKYYALLRRLVAMVFLAYRMPRDVRWIVTGTRLTRSQLGYLDVISDYPVLSEEAVDSTEFWEISRAIGSPSSTPVPTTHDSDSEATDNPSEDENNDTTKDAESRTRAASTATGMNTPRTMTLPLAGEGYTSIYTQVVWGANAPILTTTRLGNKYIPVLREKHVAAHMLFLQFPKVVILCEQIELDSKRLCRRLYDNTSQPSADA</sequence>
<reference evidence="2 3" key="1">
    <citation type="submission" date="2018-06" db="EMBL/GenBank/DDBJ databases">
        <title>Complete Genomes of Monosporascus.</title>
        <authorList>
            <person name="Robinson A.J."/>
            <person name="Natvig D.O."/>
        </authorList>
    </citation>
    <scope>NUCLEOTIDE SEQUENCE [LARGE SCALE GENOMIC DNA]</scope>
    <source>
        <strain evidence="2 3">CBS 609.92</strain>
    </source>
</reference>
<proteinExistence type="predicted"/>
<protein>
    <submittedName>
        <fullName evidence="2">Uncharacterized protein</fullName>
    </submittedName>
</protein>
<keyword evidence="3" id="KW-1185">Reference proteome</keyword>
<organism evidence="2 3">
    <name type="scientific">Monosporascus cannonballus</name>
    <dbReference type="NCBI Taxonomy" id="155416"/>
    <lineage>
        <taxon>Eukaryota</taxon>
        <taxon>Fungi</taxon>
        <taxon>Dikarya</taxon>
        <taxon>Ascomycota</taxon>
        <taxon>Pezizomycotina</taxon>
        <taxon>Sordariomycetes</taxon>
        <taxon>Xylariomycetidae</taxon>
        <taxon>Xylariales</taxon>
        <taxon>Xylariales incertae sedis</taxon>
        <taxon>Monosporascus</taxon>
    </lineage>
</organism>
<gene>
    <name evidence="2" type="ORF">DL762_001774</name>
</gene>
<evidence type="ECO:0000256" key="1">
    <source>
        <dbReference type="SAM" id="MobiDB-lite"/>
    </source>
</evidence>